<feature type="repeat" description="PPR" evidence="3">
    <location>
        <begin position="530"/>
        <end position="560"/>
    </location>
</feature>
<evidence type="ECO:0000313" key="6">
    <source>
        <dbReference type="Proteomes" id="UP000095751"/>
    </source>
</evidence>
<dbReference type="InterPro" id="IPR050872">
    <property type="entry name" value="PPR_P_subfamily"/>
</dbReference>
<protein>
    <submittedName>
        <fullName evidence="5">TPR-like protein</fullName>
    </submittedName>
</protein>
<sequence>MTNRVRYFGSDSRSDLSSQKNIERLKMLRNDSSMWSRRSTRDAPDRATAILQQIFQEFYDEVNARDCNQVISAWEKTKNRKDAPQQALDILEQMIDVYDKHGNDSIRPTVATYNLVINTFARKGDIKNSSMVFDMLVSDFELRQNVKAKPNLDTFGNLIYACSNSRDRNAAEISKGILARIIDWHEKGKLKKGPNVRILLTVMNACARNGDVEGATSILQMMKKSVYDVPYIRAYSILINAWSKSKKADSPAQARSILQKLINMYSSGFIEEGPNVITYTSVIDTYAAQGDVDGAMDVLEMMEADFESGNKDAKPDIKTYNNLIHAWSKSGKDDSPAQARKILQKLITNNSSGYLNEGPDVITYNSVIDAYAAQGDVDGAMDVLDMMEADFESGNKDAKPNIRTYSILIHAWSKSGKDDSPVQARRILQKVSTNNSSGYLNEGPNVITYAAVMNAYAAQGDVEGASDILKMMEADFESGNKDAKPNIRTYNTLIHAWSKSGKADSPVQARSILQKLITNNSSGYLNEGPDVITYNSVINAYAIRGDVDGATDVLEMMEADFESGNKDAKPDIRTYNSLIHAWSKSGKVHAPHEAKNILDRVIDLHSKGDLEESPDAISYNSVMGAHAAQGDVEGASDILKMMEDDFNSGNSAAKPNMRAYSNVIHAWAKSGRDDAPHEAKNQLDKIINLHSKGNIEVGPDTIAFGSVMNAYAEQGDTQGASEVNDMMKNAFKAGNKNVRPNTQTYTILIKAWGKSIKKNAPEEVEKILQEINDLHASGDLQEGPTKRTYSLIIDCLHRFKGTKKRVGELKILQKSCK</sequence>
<accession>A0A1E7EWB9</accession>
<feature type="repeat" description="PPR" evidence="3">
    <location>
        <begin position="360"/>
        <end position="390"/>
    </location>
</feature>
<evidence type="ECO:0000256" key="2">
    <source>
        <dbReference type="ARBA" id="ARBA00022737"/>
    </source>
</evidence>
<dbReference type="Pfam" id="PF13041">
    <property type="entry name" value="PPR_2"/>
    <property type="match status" value="1"/>
</dbReference>
<feature type="repeat" description="PPR" evidence="3">
    <location>
        <begin position="275"/>
        <end position="305"/>
    </location>
</feature>
<dbReference type="InterPro" id="IPR011990">
    <property type="entry name" value="TPR-like_helical_dom_sf"/>
</dbReference>
<dbReference type="Pfam" id="PF12854">
    <property type="entry name" value="PPR_1"/>
    <property type="match status" value="1"/>
</dbReference>
<keyword evidence="2" id="KW-0677">Repeat</keyword>
<dbReference type="Proteomes" id="UP000095751">
    <property type="component" value="Unassembled WGS sequence"/>
</dbReference>
<evidence type="ECO:0000256" key="3">
    <source>
        <dbReference type="PROSITE-ProRule" id="PRU00708"/>
    </source>
</evidence>
<reference evidence="5 6" key="1">
    <citation type="submission" date="2016-09" db="EMBL/GenBank/DDBJ databases">
        <title>Extensive genetic diversity and differential bi-allelic expression allows diatom success in the polar Southern Ocean.</title>
        <authorList>
            <consortium name="DOE Joint Genome Institute"/>
            <person name="Mock T."/>
            <person name="Otillar R.P."/>
            <person name="Strauss J."/>
            <person name="Dupont C."/>
            <person name="Frickenhaus S."/>
            <person name="Maumus F."/>
            <person name="Mcmullan M."/>
            <person name="Sanges R."/>
            <person name="Schmutz J."/>
            <person name="Toseland A."/>
            <person name="Valas R."/>
            <person name="Veluchamy A."/>
            <person name="Ward B.J."/>
            <person name="Allen A."/>
            <person name="Barry K."/>
            <person name="Falciatore A."/>
            <person name="Ferrante M."/>
            <person name="Fortunato A.E."/>
            <person name="Gloeckner G."/>
            <person name="Gruber A."/>
            <person name="Hipkin R."/>
            <person name="Janech M."/>
            <person name="Kroth P."/>
            <person name="Leese F."/>
            <person name="Lindquist E."/>
            <person name="Lyon B.R."/>
            <person name="Martin J."/>
            <person name="Mayer C."/>
            <person name="Parker M."/>
            <person name="Quesneville H."/>
            <person name="Raymond J."/>
            <person name="Uhlig C."/>
            <person name="Valentin K.U."/>
            <person name="Worden A.Z."/>
            <person name="Armbrust E.V."/>
            <person name="Bowler C."/>
            <person name="Green B."/>
            <person name="Moulton V."/>
            <person name="Van Oosterhout C."/>
            <person name="Grigoriev I."/>
        </authorList>
    </citation>
    <scope>NUCLEOTIDE SEQUENCE [LARGE SCALE GENOMIC DNA]</scope>
    <source>
        <strain evidence="5 6">CCMP1102</strain>
    </source>
</reference>
<dbReference type="PANTHER" id="PTHR46128">
    <property type="entry name" value="MITOCHONDRIAL GROUP I INTRON SPLICING FACTOR CCM1"/>
    <property type="match status" value="1"/>
</dbReference>
<dbReference type="EMBL" id="KV784372">
    <property type="protein sequence ID" value="OEU10328.1"/>
    <property type="molecule type" value="Genomic_DNA"/>
</dbReference>
<gene>
    <name evidence="5" type="ORF">FRACYDRAFT_247304</name>
</gene>
<dbReference type="KEGG" id="fcy:FRACYDRAFT_247304"/>
<keyword evidence="6" id="KW-1185">Reference proteome</keyword>
<dbReference type="InParanoid" id="A0A1E7EWB9"/>
<dbReference type="NCBIfam" id="TIGR00756">
    <property type="entry name" value="PPR"/>
    <property type="match status" value="6"/>
</dbReference>
<dbReference type="Pfam" id="PF01535">
    <property type="entry name" value="PPR"/>
    <property type="match status" value="2"/>
</dbReference>
<dbReference type="Pfam" id="PF13812">
    <property type="entry name" value="PPR_3"/>
    <property type="match status" value="3"/>
</dbReference>
<dbReference type="OrthoDB" id="185373at2759"/>
<comment type="similarity">
    <text evidence="1">Belongs to the PPR family. P subfamily.</text>
</comment>
<dbReference type="AlphaFoldDB" id="A0A1E7EWB9"/>
<dbReference type="InterPro" id="IPR033443">
    <property type="entry name" value="PROP1-like_PPR_dom"/>
</dbReference>
<proteinExistence type="inferred from homology"/>
<evidence type="ECO:0000256" key="1">
    <source>
        <dbReference type="ARBA" id="ARBA00007626"/>
    </source>
</evidence>
<dbReference type="PANTHER" id="PTHR46128:SF329">
    <property type="entry name" value="MITOCHONDRIAL GROUP I INTRON SPLICING FACTOR DMR1"/>
    <property type="match status" value="1"/>
</dbReference>
<evidence type="ECO:0000259" key="4">
    <source>
        <dbReference type="Pfam" id="PF17177"/>
    </source>
</evidence>
<feature type="domain" description="PROP1-like PPR" evidence="4">
    <location>
        <begin position="191"/>
        <end position="338"/>
    </location>
</feature>
<dbReference type="InterPro" id="IPR002885">
    <property type="entry name" value="PPR_rpt"/>
</dbReference>
<organism evidence="5 6">
    <name type="scientific">Fragilariopsis cylindrus CCMP1102</name>
    <dbReference type="NCBI Taxonomy" id="635003"/>
    <lineage>
        <taxon>Eukaryota</taxon>
        <taxon>Sar</taxon>
        <taxon>Stramenopiles</taxon>
        <taxon>Ochrophyta</taxon>
        <taxon>Bacillariophyta</taxon>
        <taxon>Bacillariophyceae</taxon>
        <taxon>Bacillariophycidae</taxon>
        <taxon>Bacillariales</taxon>
        <taxon>Bacillariaceae</taxon>
        <taxon>Fragilariopsis</taxon>
    </lineage>
</organism>
<feature type="repeat" description="PPR" evidence="3">
    <location>
        <begin position="445"/>
        <end position="475"/>
    </location>
</feature>
<name>A0A1E7EWB9_9STRA</name>
<dbReference type="Gene3D" id="1.25.40.10">
    <property type="entry name" value="Tetratricopeptide repeat domain"/>
    <property type="match status" value="5"/>
</dbReference>
<dbReference type="Pfam" id="PF17177">
    <property type="entry name" value="PPR_long"/>
    <property type="match status" value="1"/>
</dbReference>
<evidence type="ECO:0000313" key="5">
    <source>
        <dbReference type="EMBL" id="OEU10328.1"/>
    </source>
</evidence>
<dbReference type="PROSITE" id="PS51375">
    <property type="entry name" value="PPR"/>
    <property type="match status" value="5"/>
</dbReference>
<feature type="repeat" description="PPR" evidence="3">
    <location>
        <begin position="615"/>
        <end position="645"/>
    </location>
</feature>